<proteinExistence type="predicted"/>
<dbReference type="Proteomes" id="UP001569428">
    <property type="component" value="Unassembled WGS sequence"/>
</dbReference>
<gene>
    <name evidence="1" type="ORF">ACCI49_02540</name>
</gene>
<evidence type="ECO:0000313" key="2">
    <source>
        <dbReference type="Proteomes" id="UP001569428"/>
    </source>
</evidence>
<dbReference type="PROSITE" id="PS51257">
    <property type="entry name" value="PROKAR_LIPOPROTEIN"/>
    <property type="match status" value="1"/>
</dbReference>
<evidence type="ECO:0000313" key="1">
    <source>
        <dbReference type="EMBL" id="MFA0809785.1"/>
    </source>
</evidence>
<comment type="caution">
    <text evidence="1">The sequence shown here is derived from an EMBL/GenBank/DDBJ whole genome shotgun (WGS) entry which is preliminary data.</text>
</comment>
<dbReference type="InterPro" id="IPR011250">
    <property type="entry name" value="OMP/PagP_B-barrel"/>
</dbReference>
<dbReference type="RefSeq" id="WP_371837401.1">
    <property type="nucleotide sequence ID" value="NZ_JBGMEK010000003.1"/>
</dbReference>
<dbReference type="SUPFAM" id="SSF56925">
    <property type="entry name" value="OMPA-like"/>
    <property type="match status" value="1"/>
</dbReference>
<protein>
    <submittedName>
        <fullName evidence="1">Outer membrane beta-barrel domain-containing protein</fullName>
    </submittedName>
</protein>
<keyword evidence="2" id="KW-1185">Reference proteome</keyword>
<reference evidence="1 2" key="1">
    <citation type="submission" date="2024-08" db="EMBL/GenBank/DDBJ databases">
        <authorList>
            <person name="Ishaq N."/>
        </authorList>
    </citation>
    <scope>NUCLEOTIDE SEQUENCE [LARGE SCALE GENOMIC DNA]</scope>
    <source>
        <strain evidence="1 2">DSM 18651</strain>
    </source>
</reference>
<accession>A0ABV4NWB8</accession>
<dbReference type="EMBL" id="JBGMEK010000003">
    <property type="protein sequence ID" value="MFA0809785.1"/>
    <property type="molecule type" value="Genomic_DNA"/>
</dbReference>
<sequence>METWFRRISVGTATLSALFSAQACVAQQGEDVIADIVAPDLERREVRDALIDSENIEMGVFAGVINVEDFGSNALYGTSISYHITEDLFMEGTYAQTELGESSFERLSGAAPLLTEEQRDLSYYNFSLAWNIFQGEYFISDDWAFNTDFYLISGAGNTSFADEEHFTYNFGAGVRLLANDWLALRFDVRDHVFEHELFGEAQTTHNLSTQLGLTVFF</sequence>
<dbReference type="NCBIfam" id="TIGR04565">
    <property type="entry name" value="OMP_myx_plus"/>
    <property type="match status" value="1"/>
</dbReference>
<dbReference type="Gene3D" id="2.40.160.20">
    <property type="match status" value="1"/>
</dbReference>
<organism evidence="1 2">
    <name type="scientific">Microbulbifer epialgicus</name>
    <dbReference type="NCBI Taxonomy" id="393907"/>
    <lineage>
        <taxon>Bacteria</taxon>
        <taxon>Pseudomonadati</taxon>
        <taxon>Pseudomonadota</taxon>
        <taxon>Gammaproteobacteria</taxon>
        <taxon>Cellvibrionales</taxon>
        <taxon>Microbulbiferaceae</taxon>
        <taxon>Microbulbifer</taxon>
    </lineage>
</organism>
<dbReference type="InterPro" id="IPR030820">
    <property type="entry name" value="OMP_myx_plus_Proteobacteria"/>
</dbReference>
<name>A0ABV4NWB8_9GAMM</name>